<evidence type="ECO:0000259" key="5">
    <source>
        <dbReference type="Pfam" id="PF03931"/>
    </source>
</evidence>
<dbReference type="EMBL" id="CADEPI010000027">
    <property type="protein sequence ID" value="CAB3366813.1"/>
    <property type="molecule type" value="Genomic_DNA"/>
</dbReference>
<name>A0A8S1CN77_9INSE</name>
<comment type="subcellular location">
    <subcellularLocation>
        <location evidence="1">Nucleus</location>
    </subcellularLocation>
</comment>
<evidence type="ECO:0000256" key="3">
    <source>
        <dbReference type="ARBA" id="ARBA00021347"/>
    </source>
</evidence>
<evidence type="ECO:0000313" key="7">
    <source>
        <dbReference type="Proteomes" id="UP000494165"/>
    </source>
</evidence>
<dbReference type="InterPro" id="IPR001232">
    <property type="entry name" value="SKP1-like"/>
</dbReference>
<reference evidence="6 7" key="1">
    <citation type="submission" date="2020-04" db="EMBL/GenBank/DDBJ databases">
        <authorList>
            <person name="Alioto T."/>
            <person name="Alioto T."/>
            <person name="Gomez Garrido J."/>
        </authorList>
    </citation>
    <scope>NUCLEOTIDE SEQUENCE [LARGE SCALE GENOMIC DNA]</scope>
</reference>
<keyword evidence="7" id="KW-1185">Reference proteome</keyword>
<feature type="domain" description="SKP1 component POZ" evidence="5">
    <location>
        <begin position="16"/>
        <end position="79"/>
    </location>
</feature>
<dbReference type="PANTHER" id="PTHR20648">
    <property type="entry name" value="ELONGIN-C"/>
    <property type="match status" value="1"/>
</dbReference>
<dbReference type="OrthoDB" id="249087at2759"/>
<dbReference type="Pfam" id="PF03931">
    <property type="entry name" value="Skp1_POZ"/>
    <property type="match status" value="1"/>
</dbReference>
<keyword evidence="4" id="KW-0539">Nucleus</keyword>
<comment type="caution">
    <text evidence="6">The sequence shown here is derived from an EMBL/GenBank/DDBJ whole genome shotgun (WGS) entry which is preliminary data.</text>
</comment>
<dbReference type="GO" id="GO:0006511">
    <property type="term" value="P:ubiquitin-dependent protein catabolic process"/>
    <property type="evidence" value="ECO:0007669"/>
    <property type="project" value="InterPro"/>
</dbReference>
<gene>
    <name evidence="6" type="ORF">CLODIP_2_CD13321</name>
</gene>
<dbReference type="SMART" id="SM00512">
    <property type="entry name" value="Skp1"/>
    <property type="match status" value="1"/>
</dbReference>
<sequence>MSQPTEQDCMGPNAEYIKLIAADEKEFFVKKADAVEVSKTIRRILDGPSQCKEGEINQIELSNITSPTLKIVCDFLAYRAQVNKLEEGEDARDFPIRPEDAVDVLKAANFLDC</sequence>
<evidence type="ECO:0000313" key="6">
    <source>
        <dbReference type="EMBL" id="CAB3366813.1"/>
    </source>
</evidence>
<accession>A0A8S1CN77</accession>
<evidence type="ECO:0000256" key="1">
    <source>
        <dbReference type="ARBA" id="ARBA00004123"/>
    </source>
</evidence>
<evidence type="ECO:0000256" key="2">
    <source>
        <dbReference type="ARBA" id="ARBA00009993"/>
    </source>
</evidence>
<dbReference type="FunFam" id="3.30.710.10:FF:000035">
    <property type="entry name" value="Elongin C transcription elongation factor"/>
    <property type="match status" value="1"/>
</dbReference>
<comment type="similarity">
    <text evidence="2">Belongs to the SKP1 family.</text>
</comment>
<dbReference type="SUPFAM" id="SSF54695">
    <property type="entry name" value="POZ domain"/>
    <property type="match status" value="1"/>
</dbReference>
<organism evidence="6 7">
    <name type="scientific">Cloeon dipterum</name>
    <dbReference type="NCBI Taxonomy" id="197152"/>
    <lineage>
        <taxon>Eukaryota</taxon>
        <taxon>Metazoa</taxon>
        <taxon>Ecdysozoa</taxon>
        <taxon>Arthropoda</taxon>
        <taxon>Hexapoda</taxon>
        <taxon>Insecta</taxon>
        <taxon>Pterygota</taxon>
        <taxon>Palaeoptera</taxon>
        <taxon>Ephemeroptera</taxon>
        <taxon>Pisciforma</taxon>
        <taxon>Baetidae</taxon>
        <taxon>Cloeon</taxon>
    </lineage>
</organism>
<dbReference type="InterPro" id="IPR039948">
    <property type="entry name" value="ELC1"/>
</dbReference>
<dbReference type="InterPro" id="IPR016073">
    <property type="entry name" value="Skp1_comp_POZ"/>
</dbReference>
<dbReference type="InterPro" id="IPR011333">
    <property type="entry name" value="SKP1/BTB/POZ_sf"/>
</dbReference>
<dbReference type="GO" id="GO:0005634">
    <property type="term" value="C:nucleus"/>
    <property type="evidence" value="ECO:0007669"/>
    <property type="project" value="UniProtKB-SubCell"/>
</dbReference>
<dbReference type="Gene3D" id="3.30.710.10">
    <property type="entry name" value="Potassium Channel Kv1.1, Chain A"/>
    <property type="match status" value="1"/>
</dbReference>
<proteinExistence type="inferred from homology"/>
<dbReference type="Proteomes" id="UP000494165">
    <property type="component" value="Unassembled WGS sequence"/>
</dbReference>
<protein>
    <recommendedName>
        <fullName evidence="3">Elongin-C</fullName>
    </recommendedName>
</protein>
<dbReference type="AlphaFoldDB" id="A0A8S1CN77"/>
<evidence type="ECO:0000256" key="4">
    <source>
        <dbReference type="ARBA" id="ARBA00023242"/>
    </source>
</evidence>